<dbReference type="Proteomes" id="UP000316079">
    <property type="component" value="Unassembled WGS sequence"/>
</dbReference>
<accession>A0A553R0R6</accession>
<evidence type="ECO:0000313" key="2">
    <source>
        <dbReference type="EMBL" id="TRY95775.1"/>
    </source>
</evidence>
<proteinExistence type="predicted"/>
<gene>
    <name evidence="2" type="ORF">DNTS_015773</name>
</gene>
<reference evidence="2 3" key="1">
    <citation type="journal article" date="2019" name="Sci. Data">
        <title>Hybrid genome assembly and annotation of Danionella translucida.</title>
        <authorList>
            <person name="Kadobianskyi M."/>
            <person name="Schulze L."/>
            <person name="Schuelke M."/>
            <person name="Judkewitz B."/>
        </authorList>
    </citation>
    <scope>NUCLEOTIDE SEQUENCE [LARGE SCALE GENOMIC DNA]</scope>
    <source>
        <strain evidence="2 3">Bolton</strain>
    </source>
</reference>
<name>A0A553R0R6_9TELE</name>
<dbReference type="OrthoDB" id="5973433at2759"/>
<sequence>MLDLSKGHTGRHMQLNQSPRGSFSVPVNITLQGARRRHMRYVWRSDPPSHSSASRDILFRVQIDFMPQSVSKLDSE</sequence>
<protein>
    <submittedName>
        <fullName evidence="2">Uncharacterized protein</fullName>
    </submittedName>
</protein>
<dbReference type="AlphaFoldDB" id="A0A553R0R6"/>
<feature type="compositionally biased region" description="Polar residues" evidence="1">
    <location>
        <begin position="14"/>
        <end position="26"/>
    </location>
</feature>
<comment type="caution">
    <text evidence="2">The sequence shown here is derived from an EMBL/GenBank/DDBJ whole genome shotgun (WGS) entry which is preliminary data.</text>
</comment>
<feature type="region of interest" description="Disordered" evidence="1">
    <location>
        <begin position="1"/>
        <end position="26"/>
    </location>
</feature>
<evidence type="ECO:0000313" key="3">
    <source>
        <dbReference type="Proteomes" id="UP000316079"/>
    </source>
</evidence>
<organism evidence="2 3">
    <name type="scientific">Danionella cerebrum</name>
    <dbReference type="NCBI Taxonomy" id="2873325"/>
    <lineage>
        <taxon>Eukaryota</taxon>
        <taxon>Metazoa</taxon>
        <taxon>Chordata</taxon>
        <taxon>Craniata</taxon>
        <taxon>Vertebrata</taxon>
        <taxon>Euteleostomi</taxon>
        <taxon>Actinopterygii</taxon>
        <taxon>Neopterygii</taxon>
        <taxon>Teleostei</taxon>
        <taxon>Ostariophysi</taxon>
        <taxon>Cypriniformes</taxon>
        <taxon>Danionidae</taxon>
        <taxon>Danioninae</taxon>
        <taxon>Danionella</taxon>
    </lineage>
</organism>
<keyword evidence="3" id="KW-1185">Reference proteome</keyword>
<evidence type="ECO:0000256" key="1">
    <source>
        <dbReference type="SAM" id="MobiDB-lite"/>
    </source>
</evidence>
<dbReference type="EMBL" id="SRMA01025348">
    <property type="protein sequence ID" value="TRY95775.1"/>
    <property type="molecule type" value="Genomic_DNA"/>
</dbReference>